<evidence type="ECO:0000256" key="9">
    <source>
        <dbReference type="SAM" id="SignalP"/>
    </source>
</evidence>
<keyword evidence="3" id="KW-0964">Secreted</keyword>
<dbReference type="PANTHER" id="PTHR20515">
    <property type="entry name" value="BETA-DEFENSIN"/>
    <property type="match status" value="1"/>
</dbReference>
<dbReference type="SUPFAM" id="SSF57392">
    <property type="entry name" value="Defensin-like"/>
    <property type="match status" value="1"/>
</dbReference>
<keyword evidence="4" id="KW-0929">Antimicrobial</keyword>
<gene>
    <name evidence="12" type="primary">LOC113998887</name>
</gene>
<feature type="domain" description="Beta-defensin-like" evidence="10">
    <location>
        <begin position="23"/>
        <end position="57"/>
    </location>
</feature>
<proteinExistence type="inferred from homology"/>
<dbReference type="GO" id="GO:0005615">
    <property type="term" value="C:extracellular space"/>
    <property type="evidence" value="ECO:0007669"/>
    <property type="project" value="TreeGrafter"/>
</dbReference>
<feature type="non-terminal residue" evidence="12">
    <location>
        <position position="109"/>
    </location>
</feature>
<dbReference type="GO" id="GO:0060326">
    <property type="term" value="P:cell chemotaxis"/>
    <property type="evidence" value="ECO:0007669"/>
    <property type="project" value="TreeGrafter"/>
</dbReference>
<keyword evidence="5 9" id="KW-0732">Signal</keyword>
<dbReference type="GO" id="GO:0042742">
    <property type="term" value="P:defense response to bacterium"/>
    <property type="evidence" value="ECO:0007669"/>
    <property type="project" value="UniProtKB-KW"/>
</dbReference>
<dbReference type="GO" id="GO:0031731">
    <property type="term" value="F:CCR6 chemokine receptor binding"/>
    <property type="evidence" value="ECO:0007669"/>
    <property type="project" value="TreeGrafter"/>
</dbReference>
<evidence type="ECO:0000256" key="4">
    <source>
        <dbReference type="ARBA" id="ARBA00022529"/>
    </source>
</evidence>
<dbReference type="RefSeq" id="XP_039237885.1">
    <property type="nucleotide sequence ID" value="XM_039381951.1"/>
</dbReference>
<evidence type="ECO:0000313" key="11">
    <source>
        <dbReference type="Proteomes" id="UP000504627"/>
    </source>
</evidence>
<comment type="similarity">
    <text evidence="2">Belongs to the beta-defensin family.</text>
</comment>
<dbReference type="AlphaFoldDB" id="A0A7R5KBQ9"/>
<evidence type="ECO:0000256" key="7">
    <source>
        <dbReference type="ARBA" id="ARBA00023022"/>
    </source>
</evidence>
<dbReference type="Gene3D" id="3.10.360.10">
    <property type="entry name" value="Antimicrobial Peptide, Beta-defensin 2, Chain A"/>
    <property type="match status" value="1"/>
</dbReference>
<dbReference type="PANTHER" id="PTHR20515:SF20">
    <property type="entry name" value="GALLINACIN-1-RELATED"/>
    <property type="match status" value="1"/>
</dbReference>
<dbReference type="Pfam" id="PF00711">
    <property type="entry name" value="Defensin_beta"/>
    <property type="match status" value="1"/>
</dbReference>
<reference evidence="12" key="1">
    <citation type="submission" date="2025-08" db="UniProtKB">
        <authorList>
            <consortium name="RefSeq"/>
        </authorList>
    </citation>
    <scope>IDENTIFICATION</scope>
    <source>
        <tissue evidence="12">Muscle</tissue>
    </source>
</reference>
<dbReference type="InParanoid" id="A0A7R5KBQ9"/>
<evidence type="ECO:0000256" key="3">
    <source>
        <dbReference type="ARBA" id="ARBA00022525"/>
    </source>
</evidence>
<dbReference type="GO" id="GO:0042056">
    <property type="term" value="F:chemoattractant activity"/>
    <property type="evidence" value="ECO:0007669"/>
    <property type="project" value="TreeGrafter"/>
</dbReference>
<keyword evidence="11" id="KW-1185">Reference proteome</keyword>
<keyword evidence="7" id="KW-0044">Antibiotic</keyword>
<accession>A0A7R5KBQ9</accession>
<evidence type="ECO:0000256" key="1">
    <source>
        <dbReference type="ARBA" id="ARBA00004613"/>
    </source>
</evidence>
<comment type="subcellular location">
    <subcellularLocation>
        <location evidence="1">Secreted</location>
    </subcellularLocation>
</comment>
<evidence type="ECO:0000313" key="12">
    <source>
        <dbReference type="RefSeq" id="XP_039237885.1"/>
    </source>
</evidence>
<organism evidence="11 12">
    <name type="scientific">Pipra filicauda</name>
    <name type="common">Wire-tailed manakin</name>
    <dbReference type="NCBI Taxonomy" id="649802"/>
    <lineage>
        <taxon>Eukaryota</taxon>
        <taxon>Metazoa</taxon>
        <taxon>Chordata</taxon>
        <taxon>Craniata</taxon>
        <taxon>Vertebrata</taxon>
        <taxon>Euteleostomi</taxon>
        <taxon>Archelosauria</taxon>
        <taxon>Archosauria</taxon>
        <taxon>Dinosauria</taxon>
        <taxon>Saurischia</taxon>
        <taxon>Theropoda</taxon>
        <taxon>Coelurosauria</taxon>
        <taxon>Aves</taxon>
        <taxon>Neognathae</taxon>
        <taxon>Neoaves</taxon>
        <taxon>Telluraves</taxon>
        <taxon>Australaves</taxon>
        <taxon>Passeriformes</taxon>
        <taxon>Pipridae</taxon>
        <taxon>Pipra</taxon>
    </lineage>
</organism>
<feature type="signal peptide" evidence="9">
    <location>
        <begin position="1"/>
        <end position="19"/>
    </location>
</feature>
<evidence type="ECO:0000256" key="5">
    <source>
        <dbReference type="ARBA" id="ARBA00022729"/>
    </source>
</evidence>
<dbReference type="GeneID" id="113998887"/>
<evidence type="ECO:0000256" key="6">
    <source>
        <dbReference type="ARBA" id="ARBA00022940"/>
    </source>
</evidence>
<protein>
    <submittedName>
        <fullName evidence="12">Antimicrobial peptide THP1-like</fullName>
    </submittedName>
</protein>
<sequence length="109" mass="11853">MKILYLLFPLLLLLVQGAAEIGDPVKCRRQGGICTFGGCRPPTIPIGFCAKDKFCCKRRGSGGSAMKILYLLFPLLLLLVQGAAGRPPRFWLLEPSPDVLSPPCLCHAQ</sequence>
<keyword evidence="6" id="KW-0211">Defensin</keyword>
<dbReference type="InterPro" id="IPR001855">
    <property type="entry name" value="Defensin_beta-like"/>
</dbReference>
<keyword evidence="8" id="KW-1015">Disulfide bond</keyword>
<evidence type="ECO:0000256" key="2">
    <source>
        <dbReference type="ARBA" id="ARBA00007371"/>
    </source>
</evidence>
<evidence type="ECO:0000256" key="8">
    <source>
        <dbReference type="ARBA" id="ARBA00023157"/>
    </source>
</evidence>
<dbReference type="FunCoup" id="A0A7R5KBQ9">
    <property type="interactions" value="3"/>
</dbReference>
<name>A0A7R5KBQ9_9PASS</name>
<feature type="chain" id="PRO_5031328162" evidence="9">
    <location>
        <begin position="20"/>
        <end position="109"/>
    </location>
</feature>
<evidence type="ECO:0000259" key="10">
    <source>
        <dbReference type="Pfam" id="PF00711"/>
    </source>
</evidence>
<dbReference type="Proteomes" id="UP000504627">
    <property type="component" value="Unplaced"/>
</dbReference>